<dbReference type="EMBL" id="JAMZMK010000353">
    <property type="protein sequence ID" value="KAI7756535.1"/>
    <property type="molecule type" value="Genomic_DNA"/>
</dbReference>
<comment type="caution">
    <text evidence="2">The sequence shown here is derived from an EMBL/GenBank/DDBJ whole genome shotgun (WGS) entry which is preliminary data.</text>
</comment>
<reference evidence="2" key="1">
    <citation type="submission" date="2022-06" db="EMBL/GenBank/DDBJ databases">
        <title>Uncovering the hologenomic basis of an extraordinary plant invasion.</title>
        <authorList>
            <person name="Bieker V.C."/>
            <person name="Martin M.D."/>
            <person name="Gilbert T."/>
            <person name="Hodgins K."/>
            <person name="Battlay P."/>
            <person name="Petersen B."/>
            <person name="Wilson J."/>
        </authorList>
    </citation>
    <scope>NUCLEOTIDE SEQUENCE</scope>
    <source>
        <strain evidence="2">AA19_3_7</strain>
        <tissue evidence="2">Leaf</tissue>
    </source>
</reference>
<dbReference type="Proteomes" id="UP001206925">
    <property type="component" value="Unassembled WGS sequence"/>
</dbReference>
<sequence length="36" mass="3660">SSKRKHISLSGVADALSVSSGVETQGTRGGKMQNSV</sequence>
<feature type="compositionally biased region" description="Polar residues" evidence="1">
    <location>
        <begin position="17"/>
        <end position="36"/>
    </location>
</feature>
<feature type="region of interest" description="Disordered" evidence="1">
    <location>
        <begin position="1"/>
        <end position="36"/>
    </location>
</feature>
<gene>
    <name evidence="2" type="ORF">M8C21_003812</name>
</gene>
<evidence type="ECO:0000313" key="2">
    <source>
        <dbReference type="EMBL" id="KAI7756535.1"/>
    </source>
</evidence>
<keyword evidence="3" id="KW-1185">Reference proteome</keyword>
<organism evidence="2 3">
    <name type="scientific">Ambrosia artemisiifolia</name>
    <name type="common">Common ragweed</name>
    <dbReference type="NCBI Taxonomy" id="4212"/>
    <lineage>
        <taxon>Eukaryota</taxon>
        <taxon>Viridiplantae</taxon>
        <taxon>Streptophyta</taxon>
        <taxon>Embryophyta</taxon>
        <taxon>Tracheophyta</taxon>
        <taxon>Spermatophyta</taxon>
        <taxon>Magnoliopsida</taxon>
        <taxon>eudicotyledons</taxon>
        <taxon>Gunneridae</taxon>
        <taxon>Pentapetalae</taxon>
        <taxon>asterids</taxon>
        <taxon>campanulids</taxon>
        <taxon>Asterales</taxon>
        <taxon>Asteraceae</taxon>
        <taxon>Asteroideae</taxon>
        <taxon>Heliantheae alliance</taxon>
        <taxon>Heliantheae</taxon>
        <taxon>Ambrosia</taxon>
    </lineage>
</organism>
<accession>A0AAD5GV68</accession>
<dbReference type="AlphaFoldDB" id="A0AAD5GV68"/>
<proteinExistence type="predicted"/>
<protein>
    <submittedName>
        <fullName evidence="2">Uncharacterized protein</fullName>
    </submittedName>
</protein>
<feature type="non-terminal residue" evidence="2">
    <location>
        <position position="1"/>
    </location>
</feature>
<name>A0AAD5GV68_AMBAR</name>
<evidence type="ECO:0000313" key="3">
    <source>
        <dbReference type="Proteomes" id="UP001206925"/>
    </source>
</evidence>
<evidence type="ECO:0000256" key="1">
    <source>
        <dbReference type="SAM" id="MobiDB-lite"/>
    </source>
</evidence>